<evidence type="ECO:0000313" key="4">
    <source>
        <dbReference type="Proteomes" id="UP000649955"/>
    </source>
</evidence>
<evidence type="ECO:0000256" key="1">
    <source>
        <dbReference type="ARBA" id="ARBA00007637"/>
    </source>
</evidence>
<gene>
    <name evidence="3" type="ORF">GCM10017567_35140</name>
</gene>
<dbReference type="EMBL" id="BNAW01000013">
    <property type="protein sequence ID" value="GHG14339.1"/>
    <property type="molecule type" value="Genomic_DNA"/>
</dbReference>
<name>A0ABQ3KJH9_9PSEU</name>
<dbReference type="PANTHER" id="PTHR43000">
    <property type="entry name" value="DTDP-D-GLUCOSE 4,6-DEHYDRATASE-RELATED"/>
    <property type="match status" value="1"/>
</dbReference>
<dbReference type="Proteomes" id="UP000649955">
    <property type="component" value="Unassembled WGS sequence"/>
</dbReference>
<evidence type="ECO:0000313" key="3">
    <source>
        <dbReference type="EMBL" id="GHG14339.1"/>
    </source>
</evidence>
<dbReference type="SUPFAM" id="SSF51735">
    <property type="entry name" value="NAD(P)-binding Rossmann-fold domains"/>
    <property type="match status" value="1"/>
</dbReference>
<evidence type="ECO:0000259" key="2">
    <source>
        <dbReference type="Pfam" id="PF01370"/>
    </source>
</evidence>
<organism evidence="3 4">
    <name type="scientific">Amycolatopsis bullii</name>
    <dbReference type="NCBI Taxonomy" id="941987"/>
    <lineage>
        <taxon>Bacteria</taxon>
        <taxon>Bacillati</taxon>
        <taxon>Actinomycetota</taxon>
        <taxon>Actinomycetes</taxon>
        <taxon>Pseudonocardiales</taxon>
        <taxon>Pseudonocardiaceae</taxon>
        <taxon>Amycolatopsis</taxon>
    </lineage>
</organism>
<reference evidence="4" key="1">
    <citation type="journal article" date="2019" name="Int. J. Syst. Evol. Microbiol.">
        <title>The Global Catalogue of Microorganisms (GCM) 10K type strain sequencing project: providing services to taxonomists for standard genome sequencing and annotation.</title>
        <authorList>
            <consortium name="The Broad Institute Genomics Platform"/>
            <consortium name="The Broad Institute Genome Sequencing Center for Infectious Disease"/>
            <person name="Wu L."/>
            <person name="Ma J."/>
        </authorList>
    </citation>
    <scope>NUCLEOTIDE SEQUENCE [LARGE SCALE GENOMIC DNA]</scope>
    <source>
        <strain evidence="4">CGMCC 4.7680</strain>
    </source>
</reference>
<keyword evidence="4" id="KW-1185">Reference proteome</keyword>
<sequence length="335" mass="36394">MPTRISELSSYQHIAVTGGLGFVGRHLVRTLAALGNRVSIVDAAAPDDTTLPCPIRTVDLRDARQTLRALSDVDLVFHLAGNASGTTSVDRPRFDFESNAVTTFNVAEALLNTKARLVYLSTAMVYGEPQTVPVREDHQLSPFLPYGASKLAGEAAVRAFVRTHGLSAVIARAFTIYGPGENPHRAGGEVSQYLRWHLNALPIRVVGDLDHKTRDFVHVADLVRGLIVAADRSEAGRVVNIGSGREFSLRRLIDAIGEATGRRPEIEVVASISDDSYRMVADTAELRALGYQPQVELVDGIRALAAELGPDPVLPTVDTIFRPEQRSRQEEEVAC</sequence>
<comment type="caution">
    <text evidence="3">The sequence shown here is derived from an EMBL/GenBank/DDBJ whole genome shotgun (WGS) entry which is preliminary data.</text>
</comment>
<dbReference type="Gene3D" id="3.40.50.720">
    <property type="entry name" value="NAD(P)-binding Rossmann-like Domain"/>
    <property type="match status" value="1"/>
</dbReference>
<protein>
    <submittedName>
        <fullName evidence="3">NDP-sugar dehydratase or epimerase</fullName>
    </submittedName>
</protein>
<dbReference type="Pfam" id="PF01370">
    <property type="entry name" value="Epimerase"/>
    <property type="match status" value="1"/>
</dbReference>
<dbReference type="Gene3D" id="3.90.25.10">
    <property type="entry name" value="UDP-galactose 4-epimerase, domain 1"/>
    <property type="match status" value="1"/>
</dbReference>
<comment type="similarity">
    <text evidence="1">Belongs to the NAD(P)-dependent epimerase/dehydratase family.</text>
</comment>
<accession>A0ABQ3KJH9</accession>
<feature type="domain" description="NAD-dependent epimerase/dehydratase" evidence="2">
    <location>
        <begin position="14"/>
        <end position="242"/>
    </location>
</feature>
<dbReference type="InterPro" id="IPR001509">
    <property type="entry name" value="Epimerase_deHydtase"/>
</dbReference>
<dbReference type="InterPro" id="IPR036291">
    <property type="entry name" value="NAD(P)-bd_dom_sf"/>
</dbReference>
<proteinExistence type="inferred from homology"/>